<organism evidence="1 2">
    <name type="scientific">Desulfofarcimen acetoxidans (strain ATCC 49208 / DSM 771 / KCTC 5769 / VKM B-1644 / 5575)</name>
    <name type="common">Desulfotomaculum acetoxidans</name>
    <dbReference type="NCBI Taxonomy" id="485916"/>
    <lineage>
        <taxon>Bacteria</taxon>
        <taxon>Bacillati</taxon>
        <taxon>Bacillota</taxon>
        <taxon>Clostridia</taxon>
        <taxon>Eubacteriales</taxon>
        <taxon>Peptococcaceae</taxon>
        <taxon>Desulfofarcimen</taxon>
    </lineage>
</organism>
<dbReference type="HOGENOM" id="CLU_1537598_0_0_9"/>
<dbReference type="Proteomes" id="UP000002217">
    <property type="component" value="Chromosome"/>
</dbReference>
<sequence>MLDKIFSAGKADSSIHVGESYALWTQLQAWYDVQEVTEALLNYVKDGDFKLVLEQGIKLTKDNIAKLEDAMENYRVTFPQPPRKALREPAEPMTLTDENIFRLIFDISQTALSVHVKSISICLNDSLRKLFADFLSAELEAYDILVKFGKTKGWVHYPPSYKLAD</sequence>
<evidence type="ECO:0008006" key="3">
    <source>
        <dbReference type="Google" id="ProtNLM"/>
    </source>
</evidence>
<keyword evidence="2" id="KW-1185">Reference proteome</keyword>
<dbReference type="InterPro" id="IPR012347">
    <property type="entry name" value="Ferritin-like"/>
</dbReference>
<dbReference type="InterPro" id="IPR021617">
    <property type="entry name" value="DUF3231"/>
</dbReference>
<gene>
    <name evidence="1" type="ordered locus">Dtox_2617</name>
</gene>
<proteinExistence type="predicted"/>
<dbReference type="AlphaFoldDB" id="C8W113"/>
<dbReference type="Gene3D" id="1.20.1260.10">
    <property type="match status" value="1"/>
</dbReference>
<dbReference type="OrthoDB" id="1807877at2"/>
<dbReference type="RefSeq" id="WP_015758104.1">
    <property type="nucleotide sequence ID" value="NC_013216.1"/>
</dbReference>
<dbReference type="EMBL" id="CP001720">
    <property type="protein sequence ID" value="ACV63409.1"/>
    <property type="molecule type" value="Genomic_DNA"/>
</dbReference>
<name>C8W113_DESAS</name>
<dbReference type="STRING" id="485916.Dtox_2617"/>
<accession>C8W113</accession>
<dbReference type="KEGG" id="dae:Dtox_2617"/>
<evidence type="ECO:0000313" key="1">
    <source>
        <dbReference type="EMBL" id="ACV63409.1"/>
    </source>
</evidence>
<dbReference type="eggNOG" id="COG5577">
    <property type="taxonomic scope" value="Bacteria"/>
</dbReference>
<evidence type="ECO:0000313" key="2">
    <source>
        <dbReference type="Proteomes" id="UP000002217"/>
    </source>
</evidence>
<dbReference type="Pfam" id="PF11553">
    <property type="entry name" value="DUF3231"/>
    <property type="match status" value="1"/>
</dbReference>
<protein>
    <recommendedName>
        <fullName evidence="3">DUF3231 family protein</fullName>
    </recommendedName>
</protein>
<reference evidence="1 2" key="1">
    <citation type="journal article" date="2009" name="Stand. Genomic Sci.">
        <title>Complete genome sequence of Desulfotomaculum acetoxidans type strain (5575).</title>
        <authorList>
            <person name="Spring S."/>
            <person name="Lapidus A."/>
            <person name="Schroder M."/>
            <person name="Gleim D."/>
            <person name="Sims D."/>
            <person name="Meincke L."/>
            <person name="Glavina Del Rio T."/>
            <person name="Tice H."/>
            <person name="Copeland A."/>
            <person name="Cheng J.F."/>
            <person name="Lucas S."/>
            <person name="Chen F."/>
            <person name="Nolan M."/>
            <person name="Bruce D."/>
            <person name="Goodwin L."/>
            <person name="Pitluck S."/>
            <person name="Ivanova N."/>
            <person name="Mavromatis K."/>
            <person name="Mikhailova N."/>
            <person name="Pati A."/>
            <person name="Chen A."/>
            <person name="Palaniappan K."/>
            <person name="Land M."/>
            <person name="Hauser L."/>
            <person name="Chang Y.J."/>
            <person name="Jeffries C.D."/>
            <person name="Chain P."/>
            <person name="Saunders E."/>
            <person name="Brettin T."/>
            <person name="Detter J.C."/>
            <person name="Goker M."/>
            <person name="Bristow J."/>
            <person name="Eisen J.A."/>
            <person name="Markowitz V."/>
            <person name="Hugenholtz P."/>
            <person name="Kyrpides N.C."/>
            <person name="Klenk H.P."/>
            <person name="Han C."/>
        </authorList>
    </citation>
    <scope>NUCLEOTIDE SEQUENCE [LARGE SCALE GENOMIC DNA]</scope>
    <source>
        <strain evidence="2">ATCC 49208 / DSM 771 / VKM B-1644</strain>
    </source>
</reference>